<protein>
    <submittedName>
        <fullName evidence="1">Limbic system-associated membrane protein-like protein</fullName>
    </submittedName>
</protein>
<gene>
    <name evidence="1" type="ORF">AKAME5_000930300</name>
    <name evidence="2" type="ORF">AKAME5_001708200</name>
</gene>
<reference evidence="1" key="1">
    <citation type="submission" date="2022-08" db="EMBL/GenBank/DDBJ databases">
        <title>Genome sequencing of akame (Lates japonicus).</title>
        <authorList>
            <person name="Hashiguchi Y."/>
            <person name="Takahashi H."/>
        </authorList>
    </citation>
    <scope>NUCLEOTIDE SEQUENCE</scope>
    <source>
        <strain evidence="1">Kochi</strain>
    </source>
</reference>
<evidence type="ECO:0000313" key="3">
    <source>
        <dbReference type="Proteomes" id="UP001279410"/>
    </source>
</evidence>
<evidence type="ECO:0000313" key="2">
    <source>
        <dbReference type="EMBL" id="GLD65629.1"/>
    </source>
</evidence>
<comment type="caution">
    <text evidence="1">The sequence shown here is derived from an EMBL/GenBank/DDBJ whole genome shotgun (WGS) entry which is preliminary data.</text>
</comment>
<dbReference type="EMBL" id="BRZM01000029">
    <property type="protein sequence ID" value="GLD57030.1"/>
    <property type="molecule type" value="Genomic_DNA"/>
</dbReference>
<dbReference type="EMBL" id="BRZM01000082">
    <property type="protein sequence ID" value="GLD65629.1"/>
    <property type="molecule type" value="Genomic_DNA"/>
</dbReference>
<dbReference type="AlphaFoldDB" id="A0AAD3R6S3"/>
<accession>A0AAD3R6S3</accession>
<keyword evidence="3" id="KW-1185">Reference proteome</keyword>
<evidence type="ECO:0000313" key="1">
    <source>
        <dbReference type="EMBL" id="GLD57030.1"/>
    </source>
</evidence>
<organism evidence="1 3">
    <name type="scientific">Lates japonicus</name>
    <name type="common">Japanese lates</name>
    <dbReference type="NCBI Taxonomy" id="270547"/>
    <lineage>
        <taxon>Eukaryota</taxon>
        <taxon>Metazoa</taxon>
        <taxon>Chordata</taxon>
        <taxon>Craniata</taxon>
        <taxon>Vertebrata</taxon>
        <taxon>Euteleostomi</taxon>
        <taxon>Actinopterygii</taxon>
        <taxon>Neopterygii</taxon>
        <taxon>Teleostei</taxon>
        <taxon>Neoteleostei</taxon>
        <taxon>Acanthomorphata</taxon>
        <taxon>Carangaria</taxon>
        <taxon>Carangaria incertae sedis</taxon>
        <taxon>Centropomidae</taxon>
        <taxon>Lates</taxon>
    </lineage>
</organism>
<sequence length="92" mass="10135">MKRCFSRNRLTTHRDRTHTQSLPLWMNVSVGVANVRVNAAEEAATECPALVFISTVQTGISSSARLHLQRFLCWKLTAGDGASSGRARSFCP</sequence>
<proteinExistence type="predicted"/>
<name>A0AAD3R6S3_LATJO</name>
<dbReference type="Proteomes" id="UP001279410">
    <property type="component" value="Unassembled WGS sequence"/>
</dbReference>